<dbReference type="InterPro" id="IPR047794">
    <property type="entry name" value="C45_proenzyme-like"/>
</dbReference>
<accession>A0A3L8NZ18</accession>
<dbReference type="RefSeq" id="WP_121807527.1">
    <property type="nucleotide sequence ID" value="NZ_RDBE01000010.1"/>
</dbReference>
<protein>
    <recommendedName>
        <fullName evidence="1">Peptidase C45 hydrolase domain-containing protein</fullName>
    </recommendedName>
</protein>
<dbReference type="InterPro" id="IPR047801">
    <property type="entry name" value="Peptidase_C45"/>
</dbReference>
<dbReference type="Gene3D" id="1.10.10.2120">
    <property type="match status" value="1"/>
</dbReference>
<organism evidence="2 3">
    <name type="scientific">Nocardioides mangrovicus</name>
    <dbReference type="NCBI Taxonomy" id="2478913"/>
    <lineage>
        <taxon>Bacteria</taxon>
        <taxon>Bacillati</taxon>
        <taxon>Actinomycetota</taxon>
        <taxon>Actinomycetes</taxon>
        <taxon>Propionibacteriales</taxon>
        <taxon>Nocardioidaceae</taxon>
        <taxon>Nocardioides</taxon>
    </lineage>
</organism>
<name>A0A3L8NZ18_9ACTN</name>
<dbReference type="InterPro" id="IPR005079">
    <property type="entry name" value="Peptidase_C45_hydrolase"/>
</dbReference>
<dbReference type="AlphaFoldDB" id="A0A3L8NZ18"/>
<evidence type="ECO:0000313" key="2">
    <source>
        <dbReference type="EMBL" id="RLV48021.1"/>
    </source>
</evidence>
<dbReference type="Gene3D" id="3.60.60.10">
    <property type="entry name" value="Penicillin V Acylase, Chain A"/>
    <property type="match status" value="1"/>
</dbReference>
<dbReference type="Pfam" id="PF03417">
    <property type="entry name" value="AAT"/>
    <property type="match status" value="1"/>
</dbReference>
<dbReference type="Proteomes" id="UP000281708">
    <property type="component" value="Unassembled WGS sequence"/>
</dbReference>
<feature type="domain" description="Peptidase C45 hydrolase" evidence="1">
    <location>
        <begin position="118"/>
        <end position="254"/>
    </location>
</feature>
<dbReference type="OrthoDB" id="8109453at2"/>
<dbReference type="EMBL" id="RDBE01000010">
    <property type="protein sequence ID" value="RLV48021.1"/>
    <property type="molecule type" value="Genomic_DNA"/>
</dbReference>
<dbReference type="PANTHER" id="PTHR34180">
    <property type="entry name" value="PEPTIDASE C45"/>
    <property type="match status" value="1"/>
</dbReference>
<keyword evidence="3" id="KW-1185">Reference proteome</keyword>
<evidence type="ECO:0000313" key="3">
    <source>
        <dbReference type="Proteomes" id="UP000281708"/>
    </source>
</evidence>
<evidence type="ECO:0000259" key="1">
    <source>
        <dbReference type="Pfam" id="PF03417"/>
    </source>
</evidence>
<dbReference type="NCBIfam" id="NF040521">
    <property type="entry name" value="C45_proenzyme"/>
    <property type="match status" value="1"/>
</dbReference>
<comment type="caution">
    <text evidence="2">The sequence shown here is derived from an EMBL/GenBank/DDBJ whole genome shotgun (WGS) entry which is preliminary data.</text>
</comment>
<dbReference type="PANTHER" id="PTHR34180:SF1">
    <property type="entry name" value="BETA-ALANYL-DOPAMINE_CARCININE HYDROLASE"/>
    <property type="match status" value="1"/>
</dbReference>
<reference evidence="2 3" key="1">
    <citation type="submission" date="2018-10" db="EMBL/GenBank/DDBJ databases">
        <title>Marmoricola sp. 4Q3S-7 whole genome shotgun sequence.</title>
        <authorList>
            <person name="Li F."/>
        </authorList>
    </citation>
    <scope>NUCLEOTIDE SEQUENCE [LARGE SCALE GENOMIC DNA]</scope>
    <source>
        <strain evidence="2 3">4Q3S-7</strain>
    </source>
</reference>
<proteinExistence type="predicted"/>
<sequence>MVRSFASSPLPAYERGVELGRAHAADVARTTRRYADLFARRGEPGFDAHAWAARFREVVGDTEPDALAEIRGIAAGAGLDELDVMAVDARTEILAKADPYGQRECSAVLVAPPEGPAFGVQTWDWYAEMADGWFRWRIPRPDGSWIETVTEYGLLGKIGVSSRGVGVLLTILHHEADAGDDVGYPVHLLARRILERCASADEAVELCCSTPVAASTSLTVMDPAGGATVELFPGGPGVLRPSEGLLVRTNHFVTTAGAPGCLVGEDYPTTFIRRDHLDTTLRARPPRAPADVVSAMTHHHPDGGVCRHGSEAGETATLATVSITTEPPGLDVLAGGPCQGVVQTYPRA</sequence>
<gene>
    <name evidence="2" type="ORF">D9V37_18150</name>
</gene>